<accession>A0A804MJH0</accession>
<dbReference type="EnsemblPlants" id="Zm00001eb090880_T001">
    <property type="protein sequence ID" value="Zm00001eb090880_P001"/>
    <property type="gene ID" value="Zm00001eb090880"/>
</dbReference>
<keyword evidence="3" id="KW-1185">Reference proteome</keyword>
<feature type="region of interest" description="Disordered" evidence="1">
    <location>
        <begin position="239"/>
        <end position="320"/>
    </location>
</feature>
<name>A0A804MJH0_MAIZE</name>
<dbReference type="AlphaFoldDB" id="A0A804MJH0"/>
<organism evidence="2 3">
    <name type="scientific">Zea mays</name>
    <name type="common">Maize</name>
    <dbReference type="NCBI Taxonomy" id="4577"/>
    <lineage>
        <taxon>Eukaryota</taxon>
        <taxon>Viridiplantae</taxon>
        <taxon>Streptophyta</taxon>
        <taxon>Embryophyta</taxon>
        <taxon>Tracheophyta</taxon>
        <taxon>Spermatophyta</taxon>
        <taxon>Magnoliopsida</taxon>
        <taxon>Liliopsida</taxon>
        <taxon>Poales</taxon>
        <taxon>Poaceae</taxon>
        <taxon>PACMAD clade</taxon>
        <taxon>Panicoideae</taxon>
        <taxon>Andropogonodae</taxon>
        <taxon>Andropogoneae</taxon>
        <taxon>Tripsacinae</taxon>
        <taxon>Zea</taxon>
    </lineage>
</organism>
<evidence type="ECO:0000256" key="1">
    <source>
        <dbReference type="SAM" id="MobiDB-lite"/>
    </source>
</evidence>
<dbReference type="Gramene" id="Zm00001eb090880_T001">
    <property type="protein sequence ID" value="Zm00001eb090880_P001"/>
    <property type="gene ID" value="Zm00001eb090880"/>
</dbReference>
<dbReference type="InParanoid" id="A0A804MJH0"/>
<evidence type="ECO:0000313" key="2">
    <source>
        <dbReference type="EnsemblPlants" id="Zm00001eb090880_P001"/>
    </source>
</evidence>
<feature type="compositionally biased region" description="Basic residues" evidence="1">
    <location>
        <begin position="296"/>
        <end position="313"/>
    </location>
</feature>
<reference evidence="3" key="1">
    <citation type="submission" date="2015-12" db="EMBL/GenBank/DDBJ databases">
        <title>Update maize B73 reference genome by single molecule sequencing technologies.</title>
        <authorList>
            <consortium name="Maize Genome Sequencing Project"/>
            <person name="Ware D."/>
        </authorList>
    </citation>
    <scope>NUCLEOTIDE SEQUENCE [LARGE SCALE GENOMIC DNA]</scope>
    <source>
        <strain evidence="3">cv. B73</strain>
    </source>
</reference>
<feature type="compositionally biased region" description="Basic and acidic residues" evidence="1">
    <location>
        <begin position="101"/>
        <end position="129"/>
    </location>
</feature>
<sequence>MTHEHAAKGLAVRAHVEELGARESGRRHCHAVAEAADGGIGAQAADAGLPQCQRRVPGGRVVGGDRRRVVAPAREHPRRGQRARAVAARGHDVEAPVCRRAGDGRSRRVVPEATDGRRRPFEDPAHEAVPHGGGGEAEVPGDVEAAPTPAVELPAAEHPADAVLSRGQRPERRAHVDPLGAAAAVAGQVPPAHVDVARALAGGPHGTEEVLPSGQRGEGVRGRVRHLARVVAAGGRAVEVDQQRGRRGRQQRAHYGSGVRLGHGEGGERRRRHGPPCREQEDGQEEEGGVEVEPARRRHGNARQRVGRWRGSGRRGDMVRQPRHKCERVWRRQVVDLVANPAPACALCSSTRLNYSQLRSLRCRGIRHTCVASISIRQGKGSRGRCSWAGQDCAVRQALATHVPRGSWLLPVDANLPAKTTDYQLMQPHRRQITVSGSCTWR</sequence>
<protein>
    <submittedName>
        <fullName evidence="2">Uncharacterized protein</fullName>
    </submittedName>
</protein>
<proteinExistence type="predicted"/>
<reference evidence="2" key="3">
    <citation type="submission" date="2021-05" db="UniProtKB">
        <authorList>
            <consortium name="EnsemblPlants"/>
        </authorList>
    </citation>
    <scope>IDENTIFICATION</scope>
    <source>
        <strain evidence="2">cv. B73</strain>
    </source>
</reference>
<reference evidence="2" key="2">
    <citation type="submission" date="2019-07" db="EMBL/GenBank/DDBJ databases">
        <authorList>
            <person name="Seetharam A."/>
            <person name="Woodhouse M."/>
            <person name="Cannon E."/>
        </authorList>
    </citation>
    <scope>NUCLEOTIDE SEQUENCE [LARGE SCALE GENOMIC DNA]</scope>
    <source>
        <strain evidence="2">cv. B73</strain>
    </source>
</reference>
<feature type="region of interest" description="Disordered" evidence="1">
    <location>
        <begin position="101"/>
        <end position="140"/>
    </location>
</feature>
<dbReference type="Proteomes" id="UP000007305">
    <property type="component" value="Chromosome 2"/>
</dbReference>
<evidence type="ECO:0000313" key="3">
    <source>
        <dbReference type="Proteomes" id="UP000007305"/>
    </source>
</evidence>
<feature type="region of interest" description="Disordered" evidence="1">
    <location>
        <begin position="72"/>
        <end position="91"/>
    </location>
</feature>